<keyword evidence="4 6" id="KW-0472">Membrane</keyword>
<keyword evidence="8" id="KW-1185">Reference proteome</keyword>
<evidence type="ECO:0000256" key="1">
    <source>
        <dbReference type="ARBA" id="ARBA00004141"/>
    </source>
</evidence>
<name>A0A7Z0KDA7_9MICC</name>
<evidence type="ECO:0000313" key="8">
    <source>
        <dbReference type="Proteomes" id="UP000535437"/>
    </source>
</evidence>
<comment type="caution">
    <text evidence="7">The sequence shown here is derived from an EMBL/GenBank/DDBJ whole genome shotgun (WGS) entry which is preliminary data.</text>
</comment>
<keyword evidence="2 6" id="KW-0812">Transmembrane</keyword>
<gene>
    <name evidence="7" type="ORF">HNR09_002843</name>
</gene>
<reference evidence="7 8" key="1">
    <citation type="submission" date="2020-07" db="EMBL/GenBank/DDBJ databases">
        <title>Sequencing the genomes of 1000 actinobacteria strains.</title>
        <authorList>
            <person name="Klenk H.-P."/>
        </authorList>
    </citation>
    <scope>NUCLEOTIDE SEQUENCE [LARGE SCALE GENOMIC DNA]</scope>
    <source>
        <strain evidence="7 8">DSM 15475</strain>
    </source>
</reference>
<evidence type="ECO:0008006" key="9">
    <source>
        <dbReference type="Google" id="ProtNLM"/>
    </source>
</evidence>
<accession>A0A7Z0KDA7</accession>
<proteinExistence type="predicted"/>
<dbReference type="Proteomes" id="UP000535437">
    <property type="component" value="Unassembled WGS sequence"/>
</dbReference>
<dbReference type="Pfam" id="PF09685">
    <property type="entry name" value="MamF_MmsF"/>
    <property type="match status" value="1"/>
</dbReference>
<feature type="transmembrane region" description="Helical" evidence="6">
    <location>
        <begin position="119"/>
        <end position="142"/>
    </location>
</feature>
<dbReference type="EMBL" id="JACCFY010000001">
    <property type="protein sequence ID" value="NYJ79432.1"/>
    <property type="molecule type" value="Genomic_DNA"/>
</dbReference>
<comment type="subcellular location">
    <subcellularLocation>
        <location evidence="1">Membrane</location>
        <topology evidence="1">Multi-pass membrane protein</topology>
    </subcellularLocation>
</comment>
<dbReference type="InterPro" id="IPR019109">
    <property type="entry name" value="MamF_MmsF"/>
</dbReference>
<sequence length="158" mass="17444">MPQSEPPHSRQPHSDGPHRSGHRRPATSGPPDSSHSDRVEGSSDAALPLTPSEDRRWATLSHFGGLMGCVPSLIIYLVFRDRGPFTAQESKEALNFTLPVTVVLLVCYVLALIPAVGWIFGLVAVFLWMVMTISGLVAGIECNKGRPYRYRMNLRLIH</sequence>
<protein>
    <recommendedName>
        <fullName evidence="9">DUF4870 domain-containing protein</fullName>
    </recommendedName>
</protein>
<evidence type="ECO:0000256" key="3">
    <source>
        <dbReference type="ARBA" id="ARBA00022989"/>
    </source>
</evidence>
<evidence type="ECO:0000256" key="6">
    <source>
        <dbReference type="SAM" id="Phobius"/>
    </source>
</evidence>
<evidence type="ECO:0000313" key="7">
    <source>
        <dbReference type="EMBL" id="NYJ79432.1"/>
    </source>
</evidence>
<keyword evidence="3 6" id="KW-1133">Transmembrane helix</keyword>
<evidence type="ECO:0000256" key="5">
    <source>
        <dbReference type="SAM" id="MobiDB-lite"/>
    </source>
</evidence>
<dbReference type="RefSeq" id="WP_179542653.1">
    <property type="nucleotide sequence ID" value="NZ_BAAALL010000001.1"/>
</dbReference>
<evidence type="ECO:0000256" key="4">
    <source>
        <dbReference type="ARBA" id="ARBA00023136"/>
    </source>
</evidence>
<dbReference type="AlphaFoldDB" id="A0A7Z0KDA7"/>
<feature type="transmembrane region" description="Helical" evidence="6">
    <location>
        <begin position="93"/>
        <end position="113"/>
    </location>
</feature>
<feature type="transmembrane region" description="Helical" evidence="6">
    <location>
        <begin position="57"/>
        <end position="79"/>
    </location>
</feature>
<feature type="region of interest" description="Disordered" evidence="5">
    <location>
        <begin position="1"/>
        <end position="49"/>
    </location>
</feature>
<evidence type="ECO:0000256" key="2">
    <source>
        <dbReference type="ARBA" id="ARBA00022692"/>
    </source>
</evidence>
<organism evidence="7 8">
    <name type="scientific">Nesterenkonia xinjiangensis</name>
    <dbReference type="NCBI Taxonomy" id="225327"/>
    <lineage>
        <taxon>Bacteria</taxon>
        <taxon>Bacillati</taxon>
        <taxon>Actinomycetota</taxon>
        <taxon>Actinomycetes</taxon>
        <taxon>Micrococcales</taxon>
        <taxon>Micrococcaceae</taxon>
        <taxon>Nesterenkonia</taxon>
    </lineage>
</organism>